<evidence type="ECO:0000313" key="4">
    <source>
        <dbReference type="Proteomes" id="UP000006620"/>
    </source>
</evidence>
<reference evidence="3 4" key="2">
    <citation type="journal article" date="2013" name="Genome Announc.">
        <title>Genome Sequence of Growth-Improving Paenibacillus mucilaginosus Strain KNP414.</title>
        <authorList>
            <person name="Lu J.J."/>
            <person name="Wang J.F."/>
            <person name="Hu X.F."/>
        </authorList>
    </citation>
    <scope>NUCLEOTIDE SEQUENCE [LARGE SCALE GENOMIC DNA]</scope>
    <source>
        <strain evidence="3 4">KNP414</strain>
    </source>
</reference>
<evidence type="ECO:0000313" key="3">
    <source>
        <dbReference type="EMBL" id="AEI39307.1"/>
    </source>
</evidence>
<evidence type="ECO:0008006" key="5">
    <source>
        <dbReference type="Google" id="ProtNLM"/>
    </source>
</evidence>
<gene>
    <name evidence="3" type="ordered locus">KNP414_00717</name>
</gene>
<dbReference type="EMBL" id="CP002869">
    <property type="protein sequence ID" value="AEI39307.1"/>
    <property type="molecule type" value="Genomic_DNA"/>
</dbReference>
<keyword evidence="2" id="KW-0732">Signal</keyword>
<dbReference type="KEGG" id="pms:KNP414_00717"/>
<dbReference type="AlphaFoldDB" id="F8FQX7"/>
<name>F8FQX7_PAEMK</name>
<dbReference type="PATRIC" id="fig|1036673.3.peg.629"/>
<dbReference type="Gene3D" id="3.40.50.1820">
    <property type="entry name" value="alpha/beta hydrolase"/>
    <property type="match status" value="1"/>
</dbReference>
<dbReference type="InterPro" id="IPR010315">
    <property type="entry name" value="DUF915_hydro-like"/>
</dbReference>
<dbReference type="SUPFAM" id="SSF53474">
    <property type="entry name" value="alpha/beta-Hydrolases"/>
    <property type="match status" value="1"/>
</dbReference>
<feature type="signal peptide" evidence="2">
    <location>
        <begin position="1"/>
        <end position="27"/>
    </location>
</feature>
<feature type="chain" id="PRO_5003377125" description="Alpha/beta hydrolase" evidence="2">
    <location>
        <begin position="28"/>
        <end position="542"/>
    </location>
</feature>
<dbReference type="RefSeq" id="WP_013914471.1">
    <property type="nucleotide sequence ID" value="NC_015690.1"/>
</dbReference>
<evidence type="ECO:0000256" key="2">
    <source>
        <dbReference type="SAM" id="SignalP"/>
    </source>
</evidence>
<dbReference type="InterPro" id="IPR029058">
    <property type="entry name" value="AB_hydrolase_fold"/>
</dbReference>
<protein>
    <recommendedName>
        <fullName evidence="5">Alpha/beta hydrolase</fullName>
    </recommendedName>
</protein>
<dbReference type="HOGENOM" id="CLU_038340_0_0_9"/>
<proteinExistence type="predicted"/>
<dbReference type="Pfam" id="PF06028">
    <property type="entry name" value="DUF915"/>
    <property type="match status" value="1"/>
</dbReference>
<evidence type="ECO:0000256" key="1">
    <source>
        <dbReference type="SAM" id="MobiDB-lite"/>
    </source>
</evidence>
<feature type="region of interest" description="Disordered" evidence="1">
    <location>
        <begin position="467"/>
        <end position="488"/>
    </location>
</feature>
<organism evidence="3 4">
    <name type="scientific">Paenibacillus mucilaginosus (strain KNP414)</name>
    <dbReference type="NCBI Taxonomy" id="1036673"/>
    <lineage>
        <taxon>Bacteria</taxon>
        <taxon>Bacillati</taxon>
        <taxon>Bacillota</taxon>
        <taxon>Bacilli</taxon>
        <taxon>Bacillales</taxon>
        <taxon>Paenibacillaceae</taxon>
        <taxon>Paenibacillus</taxon>
    </lineage>
</organism>
<dbReference type="Proteomes" id="UP000006620">
    <property type="component" value="Chromosome"/>
</dbReference>
<reference evidence="4" key="1">
    <citation type="submission" date="2011-06" db="EMBL/GenBank/DDBJ databases">
        <title>Complete genome sequence of Paenibacillus mucilaginosus KNP414.</title>
        <authorList>
            <person name="Wang J."/>
            <person name="Hu S."/>
            <person name="Hu X."/>
            <person name="Zhang B."/>
            <person name="Dong D."/>
            <person name="Zhang S."/>
            <person name="Zhao K."/>
            <person name="Wu D."/>
        </authorList>
    </citation>
    <scope>NUCLEOTIDE SEQUENCE [LARGE SCALE GENOMIC DNA]</scope>
    <source>
        <strain evidence="4">KNP414</strain>
    </source>
</reference>
<accession>F8FQX7</accession>
<sequence>MFRRPVLRTAIVLMTAAALAVPSAAGAAAPTPVLHDENPSGNFGDWYTGAVPPGATADKPVILFVQGLHSDYSTWLGTDKYYEAAYNAGYRTAFVQLKDADGTGGNMWTNGAKLAEVIRKVAQHYGVSKINIIAHSKGGIDTQTALVHYGAASYVNVVHQLSTPNKGSELADLAYSSWASWLADLLGKNDDAVYSLQTSYMANFRSQTDARTENKATVTYMSGGMGDDGWFTSYWFAHAILPGEDDGAVSLDSAFGLPYGIRSFTKDISHSAMVKASETWSLVRPKLSTGSAVQAMALTSAEGGKLPVAPRLGGTNTASEANGEVGFIFRGGEVNGTVEAQLPLESGLQSMTLEVLTAKADTALVLRAPSGRTYSPSDAPAAPEADDVFQGAIRRTFQVEKPEAGSWTLEVSGTGDAYFAAARLVEGGQVKTRVTAGKKVYRQGERAQLNVDLGSRVQGSLKRADLHAAGEGKSAQRKRQDGELQGSGELKDGKLAVSFETPQQPGVYNLSLDVEGTNERGEKVTRSVIYNFAVTDAAGKLK</sequence>